<feature type="domain" description="MAGE" evidence="1">
    <location>
        <begin position="70"/>
        <end position="175"/>
    </location>
</feature>
<keyword evidence="3" id="KW-1185">Reference proteome</keyword>
<dbReference type="EnsemblPlants" id="Solyc10g018870.2.1">
    <property type="protein sequence ID" value="Solyc10g018870.2.1"/>
    <property type="gene ID" value="Solyc10g018870.2"/>
</dbReference>
<dbReference type="InterPro" id="IPR002190">
    <property type="entry name" value="MHD_dom"/>
</dbReference>
<dbReference type="PANTHER" id="PTHR11736:SF14">
    <property type="entry name" value="NSE3 HOMOLOG, SMC5-SMC6 COMPLEX COMPONENT"/>
    <property type="match status" value="1"/>
</dbReference>
<dbReference type="PANTHER" id="PTHR11736">
    <property type="entry name" value="MELANOMA-ASSOCIATED ANTIGEN MAGE ANTIGEN"/>
    <property type="match status" value="1"/>
</dbReference>
<reference evidence="2" key="2">
    <citation type="submission" date="2019-01" db="UniProtKB">
        <authorList>
            <consortium name="EnsemblPlants"/>
        </authorList>
    </citation>
    <scope>IDENTIFICATION</scope>
    <source>
        <strain evidence="2">cv. Heinz 1706</strain>
    </source>
</reference>
<dbReference type="InterPro" id="IPR041899">
    <property type="entry name" value="MAGE_WH2"/>
</dbReference>
<dbReference type="Proteomes" id="UP000004994">
    <property type="component" value="Chromosome 10"/>
</dbReference>
<sequence length="175" mass="19711">MYHHDGAHPVHAAVCNKYQGTASVLLKTIFHVYFMLYQVAADAKSYILRSQLPADVYKAFVEDENRSHVNALTFVVTSIVRLAGGKINEENLWHHLRRLGLSETDESHPVYGNLKLALEAIVQQRYLHKERVNGPEGNATFYELAERSLDGPINDGMKEHIAKIVNKDITSVDAD</sequence>
<evidence type="ECO:0000313" key="2">
    <source>
        <dbReference type="EnsemblPlants" id="Solyc10g018870.2.1"/>
    </source>
</evidence>
<dbReference type="OMA" id="NEENLWH"/>
<dbReference type="AlphaFoldDB" id="A0A3Q7ID03"/>
<proteinExistence type="predicted"/>
<dbReference type="Gramene" id="Solyc10g018870.2.1">
    <property type="protein sequence ID" value="Solyc10g018870.2.1"/>
    <property type="gene ID" value="Solyc10g018870.2"/>
</dbReference>
<dbReference type="PROSITE" id="PS50838">
    <property type="entry name" value="MAGE"/>
    <property type="match status" value="1"/>
</dbReference>
<dbReference type="GO" id="GO:0005634">
    <property type="term" value="C:nucleus"/>
    <property type="evidence" value="ECO:0000318"/>
    <property type="project" value="GO_Central"/>
</dbReference>
<dbReference type="PaxDb" id="4081-Solyc10g018870.1.1"/>
<evidence type="ECO:0000313" key="3">
    <source>
        <dbReference type="Proteomes" id="UP000004994"/>
    </source>
</evidence>
<dbReference type="Gene3D" id="1.10.10.1210">
    <property type="entry name" value="MAGE homology domain, winged helix WH2 motif"/>
    <property type="match status" value="1"/>
</dbReference>
<dbReference type="InterPro" id="IPR037445">
    <property type="entry name" value="MAGE"/>
</dbReference>
<accession>A0A3Q7ID03</accession>
<evidence type="ECO:0000259" key="1">
    <source>
        <dbReference type="PROSITE" id="PS50838"/>
    </source>
</evidence>
<dbReference type="STRING" id="4081.A0A3Q7ID03"/>
<organism evidence="2">
    <name type="scientific">Solanum lycopersicum</name>
    <name type="common">Tomato</name>
    <name type="synonym">Lycopersicon esculentum</name>
    <dbReference type="NCBI Taxonomy" id="4081"/>
    <lineage>
        <taxon>Eukaryota</taxon>
        <taxon>Viridiplantae</taxon>
        <taxon>Streptophyta</taxon>
        <taxon>Embryophyta</taxon>
        <taxon>Tracheophyta</taxon>
        <taxon>Spermatophyta</taxon>
        <taxon>Magnoliopsida</taxon>
        <taxon>eudicotyledons</taxon>
        <taxon>Gunneridae</taxon>
        <taxon>Pentapetalae</taxon>
        <taxon>asterids</taxon>
        <taxon>lamiids</taxon>
        <taxon>Solanales</taxon>
        <taxon>Solanaceae</taxon>
        <taxon>Solanoideae</taxon>
        <taxon>Solaneae</taxon>
        <taxon>Solanum</taxon>
        <taxon>Solanum subgen. Lycopersicon</taxon>
    </lineage>
</organism>
<reference evidence="2" key="1">
    <citation type="journal article" date="2012" name="Nature">
        <title>The tomato genome sequence provides insights into fleshy fruit evolution.</title>
        <authorList>
            <consortium name="Tomato Genome Consortium"/>
        </authorList>
    </citation>
    <scope>NUCLEOTIDE SEQUENCE [LARGE SCALE GENOMIC DNA]</scope>
    <source>
        <strain evidence="2">cv. Heinz 1706</strain>
    </source>
</reference>
<dbReference type="Pfam" id="PF01454">
    <property type="entry name" value="MAGE"/>
    <property type="match status" value="1"/>
</dbReference>
<name>A0A3Q7ID03_SOLLC</name>
<dbReference type="FunCoup" id="A0A3Q7ID03">
    <property type="interactions" value="831"/>
</dbReference>
<dbReference type="SMART" id="SM01373">
    <property type="entry name" value="MAGE"/>
    <property type="match status" value="1"/>
</dbReference>
<dbReference type="InParanoid" id="A0A3Q7ID03"/>
<protein>
    <recommendedName>
        <fullName evidence="1">MAGE domain-containing protein</fullName>
    </recommendedName>
</protein>